<dbReference type="Gene3D" id="3.10.180.10">
    <property type="entry name" value="2,3-Dihydroxybiphenyl 1,2-Dioxygenase, domain 1"/>
    <property type="match status" value="1"/>
</dbReference>
<proteinExistence type="predicted"/>
<keyword evidence="2" id="KW-1185">Reference proteome</keyword>
<comment type="caution">
    <text evidence="1">The sequence shown here is derived from an EMBL/GenBank/DDBJ whole genome shotgun (WGS) entry which is preliminary data.</text>
</comment>
<keyword evidence="1" id="KW-0560">Oxidoreductase</keyword>
<name>A0A7W9EQQ8_9SPHN</name>
<evidence type="ECO:0000313" key="2">
    <source>
        <dbReference type="Proteomes" id="UP000537161"/>
    </source>
</evidence>
<dbReference type="EMBL" id="JACIJH010000001">
    <property type="protein sequence ID" value="MBB5705076.1"/>
    <property type="molecule type" value="Genomic_DNA"/>
</dbReference>
<dbReference type="RefSeq" id="WP_184094783.1">
    <property type="nucleotide sequence ID" value="NZ_JACIJH010000001.1"/>
</dbReference>
<dbReference type="InterPro" id="IPR029068">
    <property type="entry name" value="Glyas_Bleomycin-R_OHBP_Dase"/>
</dbReference>
<dbReference type="GO" id="GO:0051213">
    <property type="term" value="F:dioxygenase activity"/>
    <property type="evidence" value="ECO:0007669"/>
    <property type="project" value="UniProtKB-KW"/>
</dbReference>
<dbReference type="AlphaFoldDB" id="A0A7W9EQQ8"/>
<evidence type="ECO:0000313" key="1">
    <source>
        <dbReference type="EMBL" id="MBB5705076.1"/>
    </source>
</evidence>
<protein>
    <submittedName>
        <fullName evidence="1">Catechol 2,3-dioxygenase-like lactoylglutathione lyase family enzyme</fullName>
    </submittedName>
</protein>
<sequence length="161" mass="17956">MTVSVLFQQHFQVAYVVRDIEAATQRFAREFGIARWDVMDMAALLGPGHGTRFIGNAYAGEVMIELIEPDPTGESLYRDWIPDAADGVRLHHLGFLVRSDADFRAAVAQLEAAGYPTAHSGSFGDNLDYHYADTTALLGHYYELIHLKPAGEQFFARIPRN</sequence>
<dbReference type="Pfam" id="PF13669">
    <property type="entry name" value="Glyoxalase_4"/>
    <property type="match status" value="1"/>
</dbReference>
<keyword evidence="1" id="KW-0456">Lyase</keyword>
<dbReference type="SUPFAM" id="SSF54593">
    <property type="entry name" value="Glyoxalase/Bleomycin resistance protein/Dihydroxybiphenyl dioxygenase"/>
    <property type="match status" value="1"/>
</dbReference>
<dbReference type="GO" id="GO:0016829">
    <property type="term" value="F:lyase activity"/>
    <property type="evidence" value="ECO:0007669"/>
    <property type="project" value="UniProtKB-KW"/>
</dbReference>
<organism evidence="1 2">
    <name type="scientific">Sphingopyxis panaciterrulae</name>
    <dbReference type="NCBI Taxonomy" id="462372"/>
    <lineage>
        <taxon>Bacteria</taxon>
        <taxon>Pseudomonadati</taxon>
        <taxon>Pseudomonadota</taxon>
        <taxon>Alphaproteobacteria</taxon>
        <taxon>Sphingomonadales</taxon>
        <taxon>Sphingomonadaceae</taxon>
        <taxon>Sphingopyxis</taxon>
    </lineage>
</organism>
<accession>A0A7W9EQQ8</accession>
<dbReference type="Proteomes" id="UP000537161">
    <property type="component" value="Unassembled WGS sequence"/>
</dbReference>
<keyword evidence="1" id="KW-0223">Dioxygenase</keyword>
<reference evidence="1 2" key="1">
    <citation type="submission" date="2020-08" db="EMBL/GenBank/DDBJ databases">
        <title>Genomic Encyclopedia of Type Strains, Phase IV (KMG-IV): sequencing the most valuable type-strain genomes for metagenomic binning, comparative biology and taxonomic classification.</title>
        <authorList>
            <person name="Goeker M."/>
        </authorList>
    </citation>
    <scope>NUCLEOTIDE SEQUENCE [LARGE SCALE GENOMIC DNA]</scope>
    <source>
        <strain evidence="1 2">DSM 27163</strain>
    </source>
</reference>
<gene>
    <name evidence="1" type="ORF">FHR21_000401</name>
</gene>